<feature type="region of interest" description="Disordered" evidence="2">
    <location>
        <begin position="1"/>
        <end position="26"/>
    </location>
</feature>
<dbReference type="PRINTS" id="PR00081">
    <property type="entry name" value="GDHRDH"/>
</dbReference>
<evidence type="ECO:0000313" key="4">
    <source>
        <dbReference type="Proteomes" id="UP000661918"/>
    </source>
</evidence>
<evidence type="ECO:0000256" key="2">
    <source>
        <dbReference type="SAM" id="MobiDB-lite"/>
    </source>
</evidence>
<reference evidence="4" key="1">
    <citation type="journal article" date="2019" name="Int. J. Syst. Evol. Microbiol.">
        <title>The Global Catalogue of Microorganisms (GCM) 10K type strain sequencing project: providing services to taxonomists for standard genome sequencing and annotation.</title>
        <authorList>
            <consortium name="The Broad Institute Genomics Platform"/>
            <consortium name="The Broad Institute Genome Sequencing Center for Infectious Disease"/>
            <person name="Wu L."/>
            <person name="Ma J."/>
        </authorList>
    </citation>
    <scope>NUCLEOTIDE SEQUENCE [LARGE SCALE GENOMIC DNA]</scope>
    <source>
        <strain evidence="4">JCM 15443</strain>
    </source>
</reference>
<dbReference type="PANTHER" id="PTHR42879:SF6">
    <property type="entry name" value="NADPH-DEPENDENT REDUCTASE BACG"/>
    <property type="match status" value="1"/>
</dbReference>
<dbReference type="Proteomes" id="UP000661918">
    <property type="component" value="Unassembled WGS sequence"/>
</dbReference>
<dbReference type="InterPro" id="IPR050259">
    <property type="entry name" value="SDR"/>
</dbReference>
<feature type="compositionally biased region" description="Basic and acidic residues" evidence="2">
    <location>
        <begin position="7"/>
        <end position="16"/>
    </location>
</feature>
<proteinExistence type="inferred from homology"/>
<name>A0ABQ2GIX9_9DEIO</name>
<sequence length="271" mass="28296">MLVQRAEAGRPLERSAARPPRYPEAMTPTTTLFRLDGKRALVTGGSKGIGLAAAHDLIRLGARVTIAARHEAALRTAADALGARWVVADVSTPEGVAAAVQAAGEVDILVSNAGGPPPGKPSEVSEAAWQAGYDTTFLSTVRLANATLPGMRERGWGRIIAITSLTVGRPSPTLPVSNAMRAAVTNYLRTLALEVAADGVTCNTVAPGYTATDRLKALHDDPAQAEQLTARIPARRFGQPNEVAAAVAFLATREAGYMTGQELLVDGGWSI</sequence>
<gene>
    <name evidence="3" type="ORF">GCM10010841_02600</name>
</gene>
<dbReference type="PRINTS" id="PR00080">
    <property type="entry name" value="SDRFAMILY"/>
</dbReference>
<dbReference type="SUPFAM" id="SSF51735">
    <property type="entry name" value="NAD(P)-binding Rossmann-fold domains"/>
    <property type="match status" value="1"/>
</dbReference>
<dbReference type="PANTHER" id="PTHR42879">
    <property type="entry name" value="3-OXOACYL-(ACYL-CARRIER-PROTEIN) REDUCTASE"/>
    <property type="match status" value="1"/>
</dbReference>
<dbReference type="InterPro" id="IPR036291">
    <property type="entry name" value="NAD(P)-bd_dom_sf"/>
</dbReference>
<comment type="similarity">
    <text evidence="1">Belongs to the short-chain dehydrogenases/reductases (SDR) family.</text>
</comment>
<organism evidence="3 4">
    <name type="scientific">Deinococcus aerophilus</name>
    <dbReference type="NCBI Taxonomy" id="522488"/>
    <lineage>
        <taxon>Bacteria</taxon>
        <taxon>Thermotogati</taxon>
        <taxon>Deinococcota</taxon>
        <taxon>Deinococci</taxon>
        <taxon>Deinococcales</taxon>
        <taxon>Deinococcaceae</taxon>
        <taxon>Deinococcus</taxon>
    </lineage>
</organism>
<dbReference type="Gene3D" id="3.40.50.720">
    <property type="entry name" value="NAD(P)-binding Rossmann-like Domain"/>
    <property type="match status" value="1"/>
</dbReference>
<dbReference type="Pfam" id="PF13561">
    <property type="entry name" value="adh_short_C2"/>
    <property type="match status" value="1"/>
</dbReference>
<comment type="caution">
    <text evidence="3">The sequence shown here is derived from an EMBL/GenBank/DDBJ whole genome shotgun (WGS) entry which is preliminary data.</text>
</comment>
<evidence type="ECO:0000313" key="3">
    <source>
        <dbReference type="EMBL" id="GGL97766.1"/>
    </source>
</evidence>
<accession>A0ABQ2GIX9</accession>
<dbReference type="InterPro" id="IPR002347">
    <property type="entry name" value="SDR_fam"/>
</dbReference>
<keyword evidence="4" id="KW-1185">Reference proteome</keyword>
<dbReference type="EMBL" id="BMOM01000001">
    <property type="protein sequence ID" value="GGL97766.1"/>
    <property type="molecule type" value="Genomic_DNA"/>
</dbReference>
<protein>
    <submittedName>
        <fullName evidence="3">Short-chain dehydrogenase</fullName>
    </submittedName>
</protein>
<evidence type="ECO:0000256" key="1">
    <source>
        <dbReference type="ARBA" id="ARBA00006484"/>
    </source>
</evidence>